<dbReference type="SMART" id="SM00209">
    <property type="entry name" value="TSP1"/>
    <property type="match status" value="1"/>
</dbReference>
<proteinExistence type="predicted"/>
<keyword evidence="1" id="KW-0472">Membrane</keyword>
<sequence length="311" mass="35643">MSFCCTWLVQVPCFSLFAYTMKILFLITIAISVAYAHRIRKEDKLLLSPVELIDLVREEQHKNKAMQIKQTPATVGYSQKVNKQVLEPDDSEYDSVSCEDDKTLMNRKIWSRWSKWGDCSVTCGPGTITRYRLCVAGRCAPGEREEQRRPCARAPCHVTFYNMTDDLPTQEPPKDMQTKTTFKTPISEVLTTADTSKHRSLWTNQPMTHISRAPHELVDNNARYKILLKSPHSLTKLAKTLSLGFDPSFSKDYFEPFERRPRPVTLVAFRKNGFATRRQIKGVNGKSSEVAELQSPFNVISNFWQDGQLEP</sequence>
<gene>
    <name evidence="2" type="ORF">SFRICE_005270</name>
</gene>
<accession>A0A2H1VPL6</accession>
<dbReference type="Gene3D" id="2.20.100.10">
    <property type="entry name" value="Thrombospondin type-1 (TSP1) repeat"/>
    <property type="match status" value="1"/>
</dbReference>
<dbReference type="SUPFAM" id="SSF82895">
    <property type="entry name" value="TSP-1 type 1 repeat"/>
    <property type="match status" value="1"/>
</dbReference>
<keyword evidence="1" id="KW-0812">Transmembrane</keyword>
<dbReference type="AlphaFoldDB" id="A0A2H1VPL6"/>
<name>A0A2H1VPL6_SPOFR</name>
<evidence type="ECO:0000256" key="1">
    <source>
        <dbReference type="SAM" id="Phobius"/>
    </source>
</evidence>
<organism evidence="2">
    <name type="scientific">Spodoptera frugiperda</name>
    <name type="common">Fall armyworm</name>
    <dbReference type="NCBI Taxonomy" id="7108"/>
    <lineage>
        <taxon>Eukaryota</taxon>
        <taxon>Metazoa</taxon>
        <taxon>Ecdysozoa</taxon>
        <taxon>Arthropoda</taxon>
        <taxon>Hexapoda</taxon>
        <taxon>Insecta</taxon>
        <taxon>Pterygota</taxon>
        <taxon>Neoptera</taxon>
        <taxon>Endopterygota</taxon>
        <taxon>Lepidoptera</taxon>
        <taxon>Glossata</taxon>
        <taxon>Ditrysia</taxon>
        <taxon>Noctuoidea</taxon>
        <taxon>Noctuidae</taxon>
        <taxon>Amphipyrinae</taxon>
        <taxon>Spodoptera</taxon>
    </lineage>
</organism>
<keyword evidence="1" id="KW-1133">Transmembrane helix</keyword>
<reference evidence="2" key="1">
    <citation type="submission" date="2016-07" db="EMBL/GenBank/DDBJ databases">
        <authorList>
            <person name="Bretaudeau A."/>
        </authorList>
    </citation>
    <scope>NUCLEOTIDE SEQUENCE</scope>
    <source>
        <strain evidence="2">Rice</strain>
        <tissue evidence="2">Whole body</tissue>
    </source>
</reference>
<dbReference type="Pfam" id="PF00090">
    <property type="entry name" value="TSP_1"/>
    <property type="match status" value="1"/>
</dbReference>
<dbReference type="PROSITE" id="PS50092">
    <property type="entry name" value="TSP1"/>
    <property type="match status" value="1"/>
</dbReference>
<protein>
    <submittedName>
        <fullName evidence="2">SFRICE_005270</fullName>
    </submittedName>
</protein>
<feature type="transmembrane region" description="Helical" evidence="1">
    <location>
        <begin position="16"/>
        <end position="36"/>
    </location>
</feature>
<dbReference type="InterPro" id="IPR036383">
    <property type="entry name" value="TSP1_rpt_sf"/>
</dbReference>
<dbReference type="InterPro" id="IPR000884">
    <property type="entry name" value="TSP1_rpt"/>
</dbReference>
<dbReference type="EMBL" id="ODYU01003429">
    <property type="protein sequence ID" value="SOQ42184.1"/>
    <property type="molecule type" value="Genomic_DNA"/>
</dbReference>
<evidence type="ECO:0000313" key="2">
    <source>
        <dbReference type="EMBL" id="SOQ42184.1"/>
    </source>
</evidence>